<evidence type="ECO:0000313" key="2">
    <source>
        <dbReference type="EMBL" id="RMU01754.1"/>
    </source>
</evidence>
<dbReference type="AlphaFoldDB" id="A0A3M5QZW6"/>
<dbReference type="EMBL" id="RBTT01000434">
    <property type="protein sequence ID" value="RMU01754.1"/>
    <property type="molecule type" value="Genomic_DNA"/>
</dbReference>
<reference evidence="2 3" key="1">
    <citation type="submission" date="2018-08" db="EMBL/GenBank/DDBJ databases">
        <title>Recombination of ecologically and evolutionarily significant loci maintains genetic cohesion in the Pseudomonas syringae species complex.</title>
        <authorList>
            <person name="Dillon M."/>
            <person name="Thakur S."/>
            <person name="Almeida R.N.D."/>
            <person name="Weir B.S."/>
            <person name="Guttman D.S."/>
        </authorList>
    </citation>
    <scope>NUCLEOTIDE SEQUENCE [LARGE SCALE GENOMIC DNA]</scope>
    <source>
        <strain evidence="2 3">ICMP 9829</strain>
    </source>
</reference>
<gene>
    <name evidence="2" type="ORF">ALP36_103088</name>
</gene>
<comment type="caution">
    <text evidence="2">The sequence shown here is derived from an EMBL/GenBank/DDBJ whole genome shotgun (WGS) entry which is preliminary data.</text>
</comment>
<organism evidence="2 3">
    <name type="scientific">Pseudomonas syringae pv. coriandricola</name>
    <dbReference type="NCBI Taxonomy" id="264453"/>
    <lineage>
        <taxon>Bacteria</taxon>
        <taxon>Pseudomonadati</taxon>
        <taxon>Pseudomonadota</taxon>
        <taxon>Gammaproteobacteria</taxon>
        <taxon>Pseudomonadales</taxon>
        <taxon>Pseudomonadaceae</taxon>
        <taxon>Pseudomonas</taxon>
    </lineage>
</organism>
<sequence length="230" mass="24889">MLKLPASSIKAKTTVRNRYLSASSVSTTCPFCFGKVIFSLNSFTEDSTRDWVSASASCPGCGRTVSFLTAASPSGPDGEKSEDTHEFFMFPGASSGYAYPVLPETVPASLQRSLTSTIDSLNAKNFPATAVGARRTLEGIFKYRVDSSDRTKNLYQLIDLVKNSNDLAAPLETLSHAIRSGGNLGAHFDDENEPTEAMAGKMVELLDYLISYLYVLPSKITDLEKSLGKE</sequence>
<dbReference type="InterPro" id="IPR025285">
    <property type="entry name" value="DUF4145"/>
</dbReference>
<dbReference type="Pfam" id="PF13643">
    <property type="entry name" value="DUF4145"/>
    <property type="match status" value="1"/>
</dbReference>
<evidence type="ECO:0000259" key="1">
    <source>
        <dbReference type="Pfam" id="PF13643"/>
    </source>
</evidence>
<protein>
    <recommendedName>
        <fullName evidence="1">DUF4145 domain-containing protein</fullName>
    </recommendedName>
</protein>
<proteinExistence type="predicted"/>
<dbReference type="RefSeq" id="WP_122286820.1">
    <property type="nucleotide sequence ID" value="NZ_RBRV01000165.1"/>
</dbReference>
<accession>A0A3M5QZW6</accession>
<dbReference type="Proteomes" id="UP000274212">
    <property type="component" value="Unassembled WGS sequence"/>
</dbReference>
<feature type="domain" description="DUF4145" evidence="1">
    <location>
        <begin position="121"/>
        <end position="206"/>
    </location>
</feature>
<name>A0A3M5QZW6_9PSED</name>
<evidence type="ECO:0000313" key="3">
    <source>
        <dbReference type="Proteomes" id="UP000274212"/>
    </source>
</evidence>